<evidence type="ECO:0008006" key="2">
    <source>
        <dbReference type="Google" id="ProtNLM"/>
    </source>
</evidence>
<dbReference type="EMBL" id="BARS01051253">
    <property type="protein sequence ID" value="GAG43663.1"/>
    <property type="molecule type" value="Genomic_DNA"/>
</dbReference>
<organism evidence="1">
    <name type="scientific">marine sediment metagenome</name>
    <dbReference type="NCBI Taxonomy" id="412755"/>
    <lineage>
        <taxon>unclassified sequences</taxon>
        <taxon>metagenomes</taxon>
        <taxon>ecological metagenomes</taxon>
    </lineage>
</organism>
<accession>X0Y4Q7</accession>
<reference evidence="1" key="1">
    <citation type="journal article" date="2014" name="Front. Microbiol.">
        <title>High frequency of phylogenetically diverse reductive dehalogenase-homologous genes in deep subseafloor sedimentary metagenomes.</title>
        <authorList>
            <person name="Kawai M."/>
            <person name="Futagami T."/>
            <person name="Toyoda A."/>
            <person name="Takaki Y."/>
            <person name="Nishi S."/>
            <person name="Hori S."/>
            <person name="Arai W."/>
            <person name="Tsubouchi T."/>
            <person name="Morono Y."/>
            <person name="Uchiyama I."/>
            <person name="Ito T."/>
            <person name="Fujiyama A."/>
            <person name="Inagaki F."/>
            <person name="Takami H."/>
        </authorList>
    </citation>
    <scope>NUCLEOTIDE SEQUENCE</scope>
    <source>
        <strain evidence="1">Expedition CK06-06</strain>
    </source>
</reference>
<proteinExistence type="predicted"/>
<protein>
    <recommendedName>
        <fullName evidence="2">DUF4177 domain-containing protein</fullName>
    </recommendedName>
</protein>
<comment type="caution">
    <text evidence="1">The sequence shown here is derived from an EMBL/GenBank/DDBJ whole genome shotgun (WGS) entry which is preliminary data.</text>
</comment>
<sequence>MIRFEYKFLRSKAPTVGEAKLNELGEDGWLLITIYQFEEHFYYVFGREKLGA</sequence>
<name>X0Y4Q7_9ZZZZ</name>
<gene>
    <name evidence="1" type="ORF">S01H1_76380</name>
</gene>
<dbReference type="AlphaFoldDB" id="X0Y4Q7"/>
<evidence type="ECO:0000313" key="1">
    <source>
        <dbReference type="EMBL" id="GAG43663.1"/>
    </source>
</evidence>